<proteinExistence type="predicted"/>
<protein>
    <submittedName>
        <fullName evidence="1">Uncharacterized protein</fullName>
    </submittedName>
</protein>
<organism evidence="1 2">
    <name type="scientific">Neopusillimonas maritima</name>
    <dbReference type="NCBI Taxonomy" id="2026239"/>
    <lineage>
        <taxon>Bacteria</taxon>
        <taxon>Pseudomonadati</taxon>
        <taxon>Pseudomonadota</taxon>
        <taxon>Betaproteobacteria</taxon>
        <taxon>Burkholderiales</taxon>
        <taxon>Alcaligenaceae</taxon>
        <taxon>Neopusillimonas</taxon>
    </lineage>
</organism>
<sequence length="135" mass="14995">MSETVKTFTIKNGSYNVARASAVAQDELLSLLTQALIQRLSAGKPGEPVSEDVIFFMFLAMPHQVKQKIDELMLDRVYKKGSQQQVSLADFDAMDWNRLRAKALIWNLEGFFTYWADASAKDAAQAATEAQSTGT</sequence>
<evidence type="ECO:0000313" key="2">
    <source>
        <dbReference type="Proteomes" id="UP000266206"/>
    </source>
</evidence>
<accession>A0A3A1YXQ7</accession>
<dbReference type="EMBL" id="NQYH01000001">
    <property type="protein sequence ID" value="RIY41948.1"/>
    <property type="molecule type" value="Genomic_DNA"/>
</dbReference>
<gene>
    <name evidence="1" type="ORF">CJP73_00430</name>
</gene>
<comment type="caution">
    <text evidence="1">The sequence shown here is derived from an EMBL/GenBank/DDBJ whole genome shotgun (WGS) entry which is preliminary data.</text>
</comment>
<reference evidence="1 2" key="1">
    <citation type="submission" date="2017-08" db="EMBL/GenBank/DDBJ databases">
        <title>Pusillimonas indicus sp. nov., a member of the family Alcaligenaceae isolated from surface seawater.</title>
        <authorList>
            <person name="Li J."/>
        </authorList>
    </citation>
    <scope>NUCLEOTIDE SEQUENCE [LARGE SCALE GENOMIC DNA]</scope>
    <source>
        <strain evidence="1 2">L52-1-41</strain>
    </source>
</reference>
<dbReference type="Proteomes" id="UP000266206">
    <property type="component" value="Unassembled WGS sequence"/>
</dbReference>
<dbReference type="RefSeq" id="WP_119515175.1">
    <property type="nucleotide sequence ID" value="NZ_NQYH01000001.1"/>
</dbReference>
<dbReference type="AlphaFoldDB" id="A0A3A1YXQ7"/>
<name>A0A3A1YXQ7_9BURK</name>
<evidence type="ECO:0000313" key="1">
    <source>
        <dbReference type="EMBL" id="RIY41948.1"/>
    </source>
</evidence>